<evidence type="ECO:0000313" key="1">
    <source>
        <dbReference type="EMBL" id="CAB4166314.1"/>
    </source>
</evidence>
<name>A0A6J5PFA2_9CAUD</name>
<proteinExistence type="predicted"/>
<accession>A0A6J5PFA2</accession>
<gene>
    <name evidence="1" type="ORF">UFOVP845_23</name>
</gene>
<dbReference type="Gene3D" id="1.10.3230.20">
    <property type="entry name" value="P22 tail accessory factor (Gp4)"/>
    <property type="match status" value="1"/>
</dbReference>
<dbReference type="InterPro" id="IPR020362">
    <property type="entry name" value="Tail_accessory_Gp4"/>
</dbReference>
<organism evidence="1">
    <name type="scientific">uncultured Caudovirales phage</name>
    <dbReference type="NCBI Taxonomy" id="2100421"/>
    <lineage>
        <taxon>Viruses</taxon>
        <taxon>Duplodnaviria</taxon>
        <taxon>Heunggongvirae</taxon>
        <taxon>Uroviricota</taxon>
        <taxon>Caudoviricetes</taxon>
        <taxon>Peduoviridae</taxon>
        <taxon>Maltschvirus</taxon>
        <taxon>Maltschvirus maltsch</taxon>
    </lineage>
</organism>
<reference evidence="1" key="1">
    <citation type="submission" date="2020-04" db="EMBL/GenBank/DDBJ databases">
        <authorList>
            <person name="Chiriac C."/>
            <person name="Salcher M."/>
            <person name="Ghai R."/>
            <person name="Kavagutti S V."/>
        </authorList>
    </citation>
    <scope>NUCLEOTIDE SEQUENCE</scope>
</reference>
<sequence length="161" mass="17706">MAYTKRDIVNRAFEEIGLAAYVYDLAPQQLEGALQRLDAMMATWNGKGIRLRYPLPSSTAASDLNQDIGVPDDALEAMHLNLAVRIAPGYGKTVSPDTKANAQLAYKALLSRSTFPVEMQLGDMTIPSGQGNKGWRYYNDAFLRQPIDPLTVGPDSALTWE</sequence>
<dbReference type="InterPro" id="IPR038258">
    <property type="entry name" value="Gp4_sf"/>
</dbReference>
<protein>
    <submittedName>
        <fullName evidence="1">Tail accessory factor GP4</fullName>
    </submittedName>
</protein>
<dbReference type="EMBL" id="LR796781">
    <property type="protein sequence ID" value="CAB4166314.1"/>
    <property type="molecule type" value="Genomic_DNA"/>
</dbReference>
<dbReference type="Pfam" id="PF11650">
    <property type="entry name" value="P22_Tail-4"/>
    <property type="match status" value="1"/>
</dbReference>